<sequence length="305" mass="31564">MVLNLIPTFVVFGTISVQYTVPGNAEILTATATCSATGSTQSDAFVALEDSAAGAVANIVPVGANIAKYDVHNNGIKISYAPVGSLPESRPEYHLHPALDLTGEIRSANPTTGEMLVGIDPTAGTVKIGSNQAPGNYKGTYGTSNGVIGNPVLAVSGSTFPNAVFTIVQDAAGGVESDIKNYPALGVRSTTQKYDIADTVPTIKSDFGEMFGAGMNYELQDNTGYTWSLGTTTFGVEGLDANNNPQGGFSVNMVSLDDNNNPSETCNFRVGYDGTTYVKGLNINGAPVTIEPGTGYLIAGARAEV</sequence>
<dbReference type="EMBL" id="MN739733">
    <property type="protein sequence ID" value="QHT23648.1"/>
    <property type="molecule type" value="Genomic_DNA"/>
</dbReference>
<evidence type="ECO:0000313" key="1">
    <source>
        <dbReference type="EMBL" id="QHT23648.1"/>
    </source>
</evidence>
<protein>
    <submittedName>
        <fullName evidence="1">Uncharacterized protein</fullName>
    </submittedName>
</protein>
<name>A0A6C0E4E3_9ZZZZ</name>
<proteinExistence type="predicted"/>
<organism evidence="1">
    <name type="scientific">viral metagenome</name>
    <dbReference type="NCBI Taxonomy" id="1070528"/>
    <lineage>
        <taxon>unclassified sequences</taxon>
        <taxon>metagenomes</taxon>
        <taxon>organismal metagenomes</taxon>
    </lineage>
</organism>
<reference evidence="1" key="1">
    <citation type="journal article" date="2020" name="Nature">
        <title>Giant virus diversity and host interactions through global metagenomics.</title>
        <authorList>
            <person name="Schulz F."/>
            <person name="Roux S."/>
            <person name="Paez-Espino D."/>
            <person name="Jungbluth S."/>
            <person name="Walsh D.A."/>
            <person name="Denef V.J."/>
            <person name="McMahon K.D."/>
            <person name="Konstantinidis K.T."/>
            <person name="Eloe-Fadrosh E.A."/>
            <person name="Kyrpides N.C."/>
            <person name="Woyke T."/>
        </authorList>
    </citation>
    <scope>NUCLEOTIDE SEQUENCE</scope>
    <source>
        <strain evidence="1">GVMAG-M-3300023179-116</strain>
    </source>
</reference>
<accession>A0A6C0E4E3</accession>
<dbReference type="AlphaFoldDB" id="A0A6C0E4E3"/>